<reference evidence="2" key="1">
    <citation type="journal article" date="2019" name="MBio">
        <title>Virus Genomes from Deep Sea Sediments Expand the Ocean Megavirome and Support Independent Origins of Viral Gigantism.</title>
        <authorList>
            <person name="Backstrom D."/>
            <person name="Yutin N."/>
            <person name="Jorgensen S.L."/>
            <person name="Dharamshi J."/>
            <person name="Homa F."/>
            <person name="Zaremba-Niedwiedzka K."/>
            <person name="Spang A."/>
            <person name="Wolf Y.I."/>
            <person name="Koonin E.V."/>
            <person name="Ettema T.J."/>
        </authorList>
    </citation>
    <scope>NUCLEOTIDE SEQUENCE</scope>
</reference>
<gene>
    <name evidence="2" type="ORF">LCMAC102_04040</name>
</gene>
<protein>
    <submittedName>
        <fullName evidence="2">Uncharacterized protein</fullName>
    </submittedName>
</protein>
<sequence length="194" mass="22996">MNYKPISYLIIIAAFVIIFIYASKRCSYSCETKDEHFSIDDKQYGKTALRDLEDLLKQGDEIPEVSDDELAKLSNDIYLVKLPTEDTTEKLELSRSENTRYWPYYYYSFPYNSKSGGAWPPGLFSRLYFWSPGFYTGTGWSYYMRPGMGYKNWPRHRWIRQTQNGNHSYYYVTNRDDYPHNAANYSDTPLQFHS</sequence>
<keyword evidence="1" id="KW-0472">Membrane</keyword>
<proteinExistence type="predicted"/>
<organism evidence="2">
    <name type="scientific">Marseillevirus LCMAC102</name>
    <dbReference type="NCBI Taxonomy" id="2506603"/>
    <lineage>
        <taxon>Viruses</taxon>
        <taxon>Varidnaviria</taxon>
        <taxon>Bamfordvirae</taxon>
        <taxon>Nucleocytoviricota</taxon>
        <taxon>Megaviricetes</taxon>
        <taxon>Pimascovirales</taxon>
        <taxon>Pimascovirales incertae sedis</taxon>
        <taxon>Marseilleviridae</taxon>
    </lineage>
</organism>
<evidence type="ECO:0000256" key="1">
    <source>
        <dbReference type="SAM" id="Phobius"/>
    </source>
</evidence>
<dbReference type="EMBL" id="MK500334">
    <property type="protein sequence ID" value="QBK86609.1"/>
    <property type="molecule type" value="Genomic_DNA"/>
</dbReference>
<name>A0A481YU33_9VIRU</name>
<feature type="transmembrane region" description="Helical" evidence="1">
    <location>
        <begin position="6"/>
        <end position="23"/>
    </location>
</feature>
<keyword evidence="1" id="KW-0812">Transmembrane</keyword>
<evidence type="ECO:0000313" key="2">
    <source>
        <dbReference type="EMBL" id="QBK86609.1"/>
    </source>
</evidence>
<accession>A0A481YU33</accession>
<keyword evidence="1" id="KW-1133">Transmembrane helix</keyword>